<accession>A0A8C9IN43</accession>
<reference evidence="2" key="1">
    <citation type="submission" date="2025-08" db="UniProtKB">
        <authorList>
            <consortium name="Ensembl"/>
        </authorList>
    </citation>
    <scope>IDENTIFICATION</scope>
</reference>
<reference evidence="2" key="2">
    <citation type="submission" date="2025-09" db="UniProtKB">
        <authorList>
            <consortium name="Ensembl"/>
        </authorList>
    </citation>
    <scope>IDENTIFICATION</scope>
</reference>
<dbReference type="Ensembl" id="ENSPTET00000053009.1">
    <property type="protein sequence ID" value="ENSPTEP00000039435.1"/>
    <property type="gene ID" value="ENSPTEG00000036482.1"/>
</dbReference>
<evidence type="ECO:0000313" key="2">
    <source>
        <dbReference type="Ensembl" id="ENSPTEP00000039435.1"/>
    </source>
</evidence>
<sequence>MHLNSTWLKWSFPFVTKSFPFVTFSSCAIFSFCFEHCFPKSQLLLSHQVSFIVMSEFMVHVKVSLT</sequence>
<feature type="transmembrane region" description="Helical" evidence="1">
    <location>
        <begin position="20"/>
        <end position="38"/>
    </location>
</feature>
<name>A0A8C9IN43_9PRIM</name>
<organism evidence="2 3">
    <name type="scientific">Piliocolobus tephrosceles</name>
    <name type="common">Ugandan red Colobus</name>
    <dbReference type="NCBI Taxonomy" id="591936"/>
    <lineage>
        <taxon>Eukaryota</taxon>
        <taxon>Metazoa</taxon>
        <taxon>Chordata</taxon>
        <taxon>Craniata</taxon>
        <taxon>Vertebrata</taxon>
        <taxon>Euteleostomi</taxon>
        <taxon>Mammalia</taxon>
        <taxon>Eutheria</taxon>
        <taxon>Euarchontoglires</taxon>
        <taxon>Primates</taxon>
        <taxon>Haplorrhini</taxon>
        <taxon>Catarrhini</taxon>
        <taxon>Cercopithecidae</taxon>
        <taxon>Colobinae</taxon>
        <taxon>Piliocolobus</taxon>
    </lineage>
</organism>
<dbReference type="Proteomes" id="UP000694416">
    <property type="component" value="Unplaced"/>
</dbReference>
<evidence type="ECO:0000313" key="3">
    <source>
        <dbReference type="Proteomes" id="UP000694416"/>
    </source>
</evidence>
<keyword evidence="1" id="KW-0472">Membrane</keyword>
<proteinExistence type="predicted"/>
<keyword evidence="1" id="KW-1133">Transmembrane helix</keyword>
<keyword evidence="1" id="KW-0812">Transmembrane</keyword>
<protein>
    <submittedName>
        <fullName evidence="2">Uncharacterized protein</fullName>
    </submittedName>
</protein>
<evidence type="ECO:0000256" key="1">
    <source>
        <dbReference type="SAM" id="Phobius"/>
    </source>
</evidence>
<keyword evidence="3" id="KW-1185">Reference proteome</keyword>
<dbReference type="AlphaFoldDB" id="A0A8C9IN43"/>